<evidence type="ECO:0000313" key="5">
    <source>
        <dbReference type="Proteomes" id="UP000643405"/>
    </source>
</evidence>
<proteinExistence type="inferred from homology"/>
<dbReference type="GO" id="GO:0006099">
    <property type="term" value="P:tricarboxylic acid cycle"/>
    <property type="evidence" value="ECO:0007669"/>
    <property type="project" value="TreeGrafter"/>
</dbReference>
<dbReference type="SUPFAM" id="SSF109910">
    <property type="entry name" value="YgfY-like"/>
    <property type="match status" value="1"/>
</dbReference>
<keyword evidence="3" id="KW-0143">Chaperone</keyword>
<dbReference type="InterPro" id="IPR036714">
    <property type="entry name" value="SDH_sf"/>
</dbReference>
<dbReference type="PANTHER" id="PTHR12469">
    <property type="entry name" value="PROTEIN EMI5 HOMOLOG, MITOCHONDRIAL"/>
    <property type="match status" value="1"/>
</dbReference>
<reference evidence="4" key="1">
    <citation type="submission" date="2020-09" db="EMBL/GenBank/DDBJ databases">
        <title>Genome seq and assembly of Tianweitania sp.</title>
        <authorList>
            <person name="Chhetri G."/>
        </authorList>
    </citation>
    <scope>NUCLEOTIDE SEQUENCE</scope>
    <source>
        <strain evidence="4">Rool2</strain>
    </source>
</reference>
<comment type="similarity">
    <text evidence="1">Belongs to the SdhE FAD assembly factor family.</text>
</comment>
<dbReference type="EMBL" id="JACVVX010000005">
    <property type="protein sequence ID" value="MBD0416432.1"/>
    <property type="molecule type" value="Genomic_DNA"/>
</dbReference>
<comment type="caution">
    <text evidence="4">The sequence shown here is derived from an EMBL/GenBank/DDBJ whole genome shotgun (WGS) entry which is preliminary data.</text>
</comment>
<evidence type="ECO:0000256" key="3">
    <source>
        <dbReference type="ARBA" id="ARBA00023186"/>
    </source>
</evidence>
<gene>
    <name evidence="4" type="ORF">ICI42_17395</name>
</gene>
<evidence type="ECO:0000256" key="1">
    <source>
        <dbReference type="ARBA" id="ARBA00008571"/>
    </source>
</evidence>
<protein>
    <recommendedName>
        <fullName evidence="2">FAD assembly factor SdhE</fullName>
    </recommendedName>
</protein>
<evidence type="ECO:0000256" key="2">
    <source>
        <dbReference type="ARBA" id="ARBA00019418"/>
    </source>
</evidence>
<keyword evidence="5" id="KW-1185">Reference proteome</keyword>
<dbReference type="Proteomes" id="UP000643405">
    <property type="component" value="Unassembled WGS sequence"/>
</dbReference>
<accession>A0A8J6PYB4</accession>
<dbReference type="RefSeq" id="WP_188165854.1">
    <property type="nucleotide sequence ID" value="NZ_JACVVX010000005.1"/>
</dbReference>
<organism evidence="4 5">
    <name type="scientific">Oryzicola mucosus</name>
    <dbReference type="NCBI Taxonomy" id="2767425"/>
    <lineage>
        <taxon>Bacteria</taxon>
        <taxon>Pseudomonadati</taxon>
        <taxon>Pseudomonadota</taxon>
        <taxon>Alphaproteobacteria</taxon>
        <taxon>Hyphomicrobiales</taxon>
        <taxon>Phyllobacteriaceae</taxon>
        <taxon>Oryzicola</taxon>
    </lineage>
</organism>
<dbReference type="InterPro" id="IPR005631">
    <property type="entry name" value="SDH"/>
</dbReference>
<dbReference type="PANTHER" id="PTHR12469:SF2">
    <property type="entry name" value="SUCCINATE DEHYDROGENASE ASSEMBLY FACTOR 2, MITOCHONDRIAL"/>
    <property type="match status" value="1"/>
</dbReference>
<evidence type="ECO:0000313" key="4">
    <source>
        <dbReference type="EMBL" id="MBD0416432.1"/>
    </source>
</evidence>
<dbReference type="AlphaFoldDB" id="A0A8J6PYB4"/>
<dbReference type="Gene3D" id="1.10.150.250">
    <property type="entry name" value="Flavinator of succinate dehydrogenase"/>
    <property type="match status" value="1"/>
</dbReference>
<sequence length="96" mass="11320">MTGTTRSTETLDSRQRKLLFRAWHRGMREMDLVLGTFADAEIDKLSDEELDAFEILLHENDADFLKWVTGERPVPDHLETPLMRRILDYRPVFLTE</sequence>
<name>A0A8J6PYB4_9HYPH</name>
<dbReference type="Pfam" id="PF03937">
    <property type="entry name" value="Sdh5"/>
    <property type="match status" value="1"/>
</dbReference>